<accession>A0A4Y5Z0I8</accession>
<sequence length="131" mass="14512">MIDPARRQLIEIYLDAYNRFDIEHMLAALTDDVRFEHHQGGELSVATDGKADLEKLARVGAQLFAAREQSIVNIEERDGDVVATIHFRGEIAEDIPDGPRAGTIIEMDGTSEFGFVGNKISKVIDRAFDPA</sequence>
<name>A0A4Y5Z0I8_9GAMM</name>
<gene>
    <name evidence="2" type="ORF">FIV34_03585</name>
</gene>
<proteinExistence type="predicted"/>
<evidence type="ECO:0000313" key="2">
    <source>
        <dbReference type="EMBL" id="QDE38346.1"/>
    </source>
</evidence>
<protein>
    <submittedName>
        <fullName evidence="2">Nuclear transport factor 2 family protein</fullName>
    </submittedName>
</protein>
<dbReference type="InterPro" id="IPR037401">
    <property type="entry name" value="SnoaL-like"/>
</dbReference>
<dbReference type="InterPro" id="IPR032710">
    <property type="entry name" value="NTF2-like_dom_sf"/>
</dbReference>
<dbReference type="SUPFAM" id="SSF54427">
    <property type="entry name" value="NTF2-like"/>
    <property type="match status" value="1"/>
</dbReference>
<dbReference type="EMBL" id="CP041046">
    <property type="protein sequence ID" value="QDE38346.1"/>
    <property type="molecule type" value="Genomic_DNA"/>
</dbReference>
<dbReference type="Gene3D" id="3.10.450.50">
    <property type="match status" value="1"/>
</dbReference>
<dbReference type="RefSeq" id="WP_139979756.1">
    <property type="nucleotide sequence ID" value="NZ_CP041046.1"/>
</dbReference>
<keyword evidence="3" id="KW-1185">Reference proteome</keyword>
<evidence type="ECO:0000313" key="3">
    <source>
        <dbReference type="Proteomes" id="UP000316093"/>
    </source>
</evidence>
<dbReference type="OrthoDB" id="582835at2"/>
<dbReference type="Proteomes" id="UP000316093">
    <property type="component" value="Chromosome"/>
</dbReference>
<dbReference type="Pfam" id="PF12680">
    <property type="entry name" value="SnoaL_2"/>
    <property type="match status" value="1"/>
</dbReference>
<feature type="domain" description="SnoaL-like" evidence="1">
    <location>
        <begin position="13"/>
        <end position="121"/>
    </location>
</feature>
<organism evidence="2 3">
    <name type="scientific">Luteibacter pinisoli</name>
    <dbReference type="NCBI Taxonomy" id="2589080"/>
    <lineage>
        <taxon>Bacteria</taxon>
        <taxon>Pseudomonadati</taxon>
        <taxon>Pseudomonadota</taxon>
        <taxon>Gammaproteobacteria</taxon>
        <taxon>Lysobacterales</taxon>
        <taxon>Rhodanobacteraceae</taxon>
        <taxon>Luteibacter</taxon>
    </lineage>
</organism>
<evidence type="ECO:0000259" key="1">
    <source>
        <dbReference type="Pfam" id="PF12680"/>
    </source>
</evidence>
<reference evidence="2 3" key="1">
    <citation type="submission" date="2019-06" db="EMBL/GenBank/DDBJ databases">
        <title>A complete genome sequence for Luteibacter pinisoli MAH-14.</title>
        <authorList>
            <person name="Baltrus D.A."/>
        </authorList>
    </citation>
    <scope>NUCLEOTIDE SEQUENCE [LARGE SCALE GENOMIC DNA]</scope>
    <source>
        <strain evidence="2 3">MAH-14</strain>
    </source>
</reference>
<dbReference type="KEGG" id="lpy:FIV34_03585"/>
<dbReference type="AlphaFoldDB" id="A0A4Y5Z0I8"/>